<dbReference type="GO" id="GO:0008967">
    <property type="term" value="F:phosphoglycolate phosphatase activity"/>
    <property type="evidence" value="ECO:0007669"/>
    <property type="project" value="TreeGrafter"/>
</dbReference>
<protein>
    <submittedName>
        <fullName evidence="2">HAD-like domain-containing protein</fullName>
    </submittedName>
</protein>
<dbReference type="Gene3D" id="3.40.50.1000">
    <property type="entry name" value="HAD superfamily/HAD-like"/>
    <property type="match status" value="2"/>
</dbReference>
<dbReference type="Pfam" id="PF13242">
    <property type="entry name" value="Hydrolase_like"/>
    <property type="match status" value="1"/>
</dbReference>
<evidence type="ECO:0000256" key="1">
    <source>
        <dbReference type="SAM" id="MobiDB-lite"/>
    </source>
</evidence>
<keyword evidence="3" id="KW-1185">Reference proteome</keyword>
<comment type="caution">
    <text evidence="2">The sequence shown here is derived from an EMBL/GenBank/DDBJ whole genome shotgun (WGS) entry which is preliminary data.</text>
</comment>
<dbReference type="InterPro" id="IPR006357">
    <property type="entry name" value="HAD-SF_hydro_IIA"/>
</dbReference>
<dbReference type="GO" id="GO:0005737">
    <property type="term" value="C:cytoplasm"/>
    <property type="evidence" value="ECO:0007669"/>
    <property type="project" value="TreeGrafter"/>
</dbReference>
<gene>
    <name evidence="2" type="ORF">BJ554DRAFT_7608</name>
</gene>
<dbReference type="Proteomes" id="UP000673691">
    <property type="component" value="Unassembled WGS sequence"/>
</dbReference>
<dbReference type="AlphaFoldDB" id="A0A8H8DJB4"/>
<feature type="region of interest" description="Disordered" evidence="1">
    <location>
        <begin position="78"/>
        <end position="102"/>
    </location>
</feature>
<dbReference type="InterPro" id="IPR036412">
    <property type="entry name" value="HAD-like_sf"/>
</dbReference>
<dbReference type="OrthoDB" id="413953at2759"/>
<dbReference type="EMBL" id="JAEFCI010005340">
    <property type="protein sequence ID" value="KAG5460356.1"/>
    <property type="molecule type" value="Genomic_DNA"/>
</dbReference>
<sequence>MCGASRGFGEYVSKQFLRRQHHVGWFRKRPVPFFSGVLSLTNFVPRGNPGGKDGGNWQGAEVPVLLCLPRETVHLPPAPASGFPRARILPPPDMSSSSTEHLDSPEKVAAFVDSLDTFLFDCDGVIWRGDHAIPGVVETLAKLRSKGNEVAAARSRIRLRGWRSVAAFDCPEGLPPTPPNAVYLPGKRILFVSNNSTKSRASYLKKFTGLGIQATEVEHRRARKRRTAFCRRPRCADAALTDDKENVTVENLHTIQPDPSIGAVITGFDIHFNYKKLSKAFTYLKSNPECVFLATNDDNTFPMAGQIFPGWLPRIILFGLLVKILITLPPPFPTLTAIRSCNSGSGSFVAALAACTGIKPKVLGKPHQSMLDCIIQKYKLEVQRTCMVGDRWVFRGAKAGHRCSEMPFLLSFVEHRHPVWAPRRAEDLGSVNRPVRCVPFV</sequence>
<organism evidence="2 3">
    <name type="scientific">Olpidium bornovanus</name>
    <dbReference type="NCBI Taxonomy" id="278681"/>
    <lineage>
        <taxon>Eukaryota</taxon>
        <taxon>Fungi</taxon>
        <taxon>Fungi incertae sedis</taxon>
        <taxon>Olpidiomycota</taxon>
        <taxon>Olpidiomycotina</taxon>
        <taxon>Olpidiomycetes</taxon>
        <taxon>Olpidiales</taxon>
        <taxon>Olpidiaceae</taxon>
        <taxon>Olpidium</taxon>
    </lineage>
</organism>
<reference evidence="2 3" key="1">
    <citation type="journal article" name="Sci. Rep.">
        <title>Genome-scale phylogenetic analyses confirm Olpidium as the closest living zoosporic fungus to the non-flagellated, terrestrial fungi.</title>
        <authorList>
            <person name="Chang Y."/>
            <person name="Rochon D."/>
            <person name="Sekimoto S."/>
            <person name="Wang Y."/>
            <person name="Chovatia M."/>
            <person name="Sandor L."/>
            <person name="Salamov A."/>
            <person name="Grigoriev I.V."/>
            <person name="Stajich J.E."/>
            <person name="Spatafora J.W."/>
        </authorList>
    </citation>
    <scope>NUCLEOTIDE SEQUENCE [LARGE SCALE GENOMIC DNA]</scope>
    <source>
        <strain evidence="2">S191</strain>
    </source>
</reference>
<name>A0A8H8DJB4_9FUNG</name>
<dbReference type="Pfam" id="PF13344">
    <property type="entry name" value="Hydrolase_6"/>
    <property type="match status" value="1"/>
</dbReference>
<dbReference type="PANTHER" id="PTHR19288:SF46">
    <property type="entry name" value="HALOACID DEHALOGENASE-LIKE HYDROLASE DOMAIN-CONTAINING PROTEIN 2"/>
    <property type="match status" value="1"/>
</dbReference>
<evidence type="ECO:0000313" key="3">
    <source>
        <dbReference type="Proteomes" id="UP000673691"/>
    </source>
</evidence>
<dbReference type="GO" id="GO:0004035">
    <property type="term" value="F:alkaline phosphatase activity"/>
    <property type="evidence" value="ECO:0007669"/>
    <property type="project" value="TreeGrafter"/>
</dbReference>
<proteinExistence type="predicted"/>
<accession>A0A8H8DJB4</accession>
<dbReference type="SUPFAM" id="SSF56784">
    <property type="entry name" value="HAD-like"/>
    <property type="match status" value="1"/>
</dbReference>
<evidence type="ECO:0000313" key="2">
    <source>
        <dbReference type="EMBL" id="KAG5460356.1"/>
    </source>
</evidence>
<dbReference type="PANTHER" id="PTHR19288">
    <property type="entry name" value="4-NITROPHENYLPHOSPHATASE-RELATED"/>
    <property type="match status" value="1"/>
</dbReference>
<dbReference type="InterPro" id="IPR023214">
    <property type="entry name" value="HAD_sf"/>
</dbReference>